<feature type="region of interest" description="Disordered" evidence="1">
    <location>
        <begin position="356"/>
        <end position="377"/>
    </location>
</feature>
<feature type="region of interest" description="Disordered" evidence="1">
    <location>
        <begin position="224"/>
        <end position="244"/>
    </location>
</feature>
<reference evidence="2" key="1">
    <citation type="journal article" date="2020" name="bioRxiv">
        <title>Hybrid origin of Populus tomentosa Carr. identified through genome sequencing and phylogenomic analysis.</title>
        <authorList>
            <person name="An X."/>
            <person name="Gao K."/>
            <person name="Chen Z."/>
            <person name="Li J."/>
            <person name="Yang X."/>
            <person name="Yang X."/>
            <person name="Zhou J."/>
            <person name="Guo T."/>
            <person name="Zhao T."/>
            <person name="Huang S."/>
            <person name="Miao D."/>
            <person name="Khan W.U."/>
            <person name="Rao P."/>
            <person name="Ye M."/>
            <person name="Lei B."/>
            <person name="Liao W."/>
            <person name="Wang J."/>
            <person name="Ji L."/>
            <person name="Li Y."/>
            <person name="Guo B."/>
            <person name="Mustafa N.S."/>
            <person name="Li S."/>
            <person name="Yun Q."/>
            <person name="Keller S.R."/>
            <person name="Mao J."/>
            <person name="Zhang R."/>
            <person name="Strauss S.H."/>
        </authorList>
    </citation>
    <scope>NUCLEOTIDE SEQUENCE</scope>
    <source>
        <strain evidence="2">GM15</strain>
        <tissue evidence="2">Leaf</tissue>
    </source>
</reference>
<organism evidence="2 3">
    <name type="scientific">Populus tomentosa</name>
    <name type="common">Chinese white poplar</name>
    <dbReference type="NCBI Taxonomy" id="118781"/>
    <lineage>
        <taxon>Eukaryota</taxon>
        <taxon>Viridiplantae</taxon>
        <taxon>Streptophyta</taxon>
        <taxon>Embryophyta</taxon>
        <taxon>Tracheophyta</taxon>
        <taxon>Spermatophyta</taxon>
        <taxon>Magnoliopsida</taxon>
        <taxon>eudicotyledons</taxon>
        <taxon>Gunneridae</taxon>
        <taxon>Pentapetalae</taxon>
        <taxon>rosids</taxon>
        <taxon>fabids</taxon>
        <taxon>Malpighiales</taxon>
        <taxon>Salicaceae</taxon>
        <taxon>Saliceae</taxon>
        <taxon>Populus</taxon>
    </lineage>
</organism>
<name>A0A8X8CFN7_POPTO</name>
<dbReference type="Proteomes" id="UP000886885">
    <property type="component" value="Chromosome 12D"/>
</dbReference>
<proteinExistence type="predicted"/>
<comment type="caution">
    <text evidence="2">The sequence shown here is derived from an EMBL/GenBank/DDBJ whole genome shotgun (WGS) entry which is preliminary data.</text>
</comment>
<dbReference type="PANTHER" id="PTHR34466:SF1">
    <property type="entry name" value="OS06G0609800 PROTEIN"/>
    <property type="match status" value="1"/>
</dbReference>
<dbReference type="EMBL" id="JAAWWB010000024">
    <property type="protein sequence ID" value="KAG6753184.1"/>
    <property type="molecule type" value="Genomic_DNA"/>
</dbReference>
<feature type="region of interest" description="Disordered" evidence="1">
    <location>
        <begin position="1"/>
        <end position="199"/>
    </location>
</feature>
<protein>
    <submittedName>
        <fullName evidence="2">Uncharacterized protein</fullName>
    </submittedName>
</protein>
<dbReference type="PANTHER" id="PTHR34466">
    <property type="entry name" value="OS11G0129800 PROTEIN"/>
    <property type="match status" value="1"/>
</dbReference>
<evidence type="ECO:0000256" key="1">
    <source>
        <dbReference type="SAM" id="MobiDB-lite"/>
    </source>
</evidence>
<feature type="compositionally biased region" description="Basic and acidic residues" evidence="1">
    <location>
        <begin position="368"/>
        <end position="377"/>
    </location>
</feature>
<keyword evidence="3" id="KW-1185">Reference proteome</keyword>
<dbReference type="OrthoDB" id="1911931at2759"/>
<feature type="compositionally biased region" description="Low complexity" evidence="1">
    <location>
        <begin position="87"/>
        <end position="134"/>
    </location>
</feature>
<feature type="compositionally biased region" description="Low complexity" evidence="1">
    <location>
        <begin position="34"/>
        <end position="43"/>
    </location>
</feature>
<gene>
    <name evidence="2" type="ORF">POTOM_043230</name>
</gene>
<dbReference type="AlphaFoldDB" id="A0A8X8CFN7"/>
<feature type="compositionally biased region" description="Basic and acidic residues" evidence="1">
    <location>
        <begin position="151"/>
        <end position="163"/>
    </location>
</feature>
<accession>A0A8X8CFN7</accession>
<sequence>MATSAFKSTTKRAPIGNDKNDRPSASSHRRSRSLSRFSRPIPSNFSDDAPVPSRGRFVNTERGSGVPDMSLDDLAIQLFSSGDRGRSSGFRSGDVSGGDRVVSGSQRRGRSVSRQGSESNSNSKSYSGGAKGNSDGNNSRRRRSVSVVRYHISDSESDLDHSQNSRNHANSRRHSNGNSQVPLSNKTLASNHRPGLRRSLNQKDLKYHDGYSADNLIHCLSHSSSLTDDEGKDASSNKNGFEREIRTVYAQKKAEHPTGEDMNSGLYEAMRKELRHAVDEIKMELEHSRGETNADCLQSGKSNVFQAGSTIRRNHAAKSEQSEKRKQDLLAKLLLEEQRGRDISKIVKELLSDPKNTVVEKPSRARKRSNDRSRMSKRLTEEAEKYFEDFISNVEDTDISSLDGERSDTSSTLGGITKTETFRSPVISKSRPVEMDGVALPWLQWETSNDASPLSIKNKELPSTPKSNLWDAVQEASPVQDLSMHSISSRGSWSPGLADGHSTNINELEWTKFGELESYKNQILSGRTRSQFDVDEYLKRPSDEDFLCERWKQQHRIHSGGLLLCNQMFF</sequence>
<feature type="compositionally biased region" description="Polar residues" evidence="1">
    <location>
        <begin position="176"/>
        <end position="190"/>
    </location>
</feature>
<evidence type="ECO:0000313" key="3">
    <source>
        <dbReference type="Proteomes" id="UP000886885"/>
    </source>
</evidence>
<feature type="compositionally biased region" description="Basic and acidic residues" evidence="1">
    <location>
        <begin position="232"/>
        <end position="244"/>
    </location>
</feature>
<evidence type="ECO:0000313" key="2">
    <source>
        <dbReference type="EMBL" id="KAG6753184.1"/>
    </source>
</evidence>